<evidence type="ECO:0000256" key="1">
    <source>
        <dbReference type="SAM" id="Phobius"/>
    </source>
</evidence>
<sequence>MVQFLYIAFQDALRRKALRGEAVPSWLAAVVAVPWVSVLSSAVALAGWTLWVLKSEAARRSTHAVVEGFGLILRREPWPLWAPVPISCVLLPVLFVLLLSAWARERIQRRVALGGALLYLCFESKYCSGWDRDMAWVRALGEKP</sequence>
<evidence type="ECO:0000313" key="2">
    <source>
        <dbReference type="EMBL" id="GIM10093.1"/>
    </source>
</evidence>
<organism evidence="2 3">
    <name type="scientific">Volvox reticuliferus</name>
    <dbReference type="NCBI Taxonomy" id="1737510"/>
    <lineage>
        <taxon>Eukaryota</taxon>
        <taxon>Viridiplantae</taxon>
        <taxon>Chlorophyta</taxon>
        <taxon>core chlorophytes</taxon>
        <taxon>Chlorophyceae</taxon>
        <taxon>CS clade</taxon>
        <taxon>Chlamydomonadales</taxon>
        <taxon>Volvocaceae</taxon>
        <taxon>Volvox</taxon>
    </lineage>
</organism>
<reference evidence="2" key="1">
    <citation type="journal article" date="2021" name="Proc. Natl. Acad. Sci. U.S.A.">
        <title>Three genomes in the algal genus Volvox reveal the fate of a haploid sex-determining region after a transition to homothallism.</title>
        <authorList>
            <person name="Yamamoto K."/>
            <person name="Hamaji T."/>
            <person name="Kawai-Toyooka H."/>
            <person name="Matsuzaki R."/>
            <person name="Takahashi F."/>
            <person name="Nishimura Y."/>
            <person name="Kawachi M."/>
            <person name="Noguchi H."/>
            <person name="Minakuchi Y."/>
            <person name="Umen J.G."/>
            <person name="Toyoda A."/>
            <person name="Nozaki H."/>
        </authorList>
    </citation>
    <scope>NUCLEOTIDE SEQUENCE</scope>
    <source>
        <strain evidence="2">NIES-3785</strain>
    </source>
</reference>
<accession>A0A8J4LU02</accession>
<feature type="transmembrane region" description="Helical" evidence="1">
    <location>
        <begin position="23"/>
        <end position="51"/>
    </location>
</feature>
<name>A0A8J4LU02_9CHLO</name>
<dbReference type="Proteomes" id="UP000722791">
    <property type="component" value="Unassembled WGS sequence"/>
</dbReference>
<gene>
    <name evidence="2" type="ORF">Vretimale_13860</name>
</gene>
<feature type="transmembrane region" description="Helical" evidence="1">
    <location>
        <begin position="80"/>
        <end position="103"/>
    </location>
</feature>
<keyword evidence="1" id="KW-1133">Transmembrane helix</keyword>
<protein>
    <submittedName>
        <fullName evidence="2">Uncharacterized protein</fullName>
    </submittedName>
</protein>
<dbReference type="EMBL" id="BNCQ01000033">
    <property type="protein sequence ID" value="GIM10093.1"/>
    <property type="molecule type" value="Genomic_DNA"/>
</dbReference>
<comment type="caution">
    <text evidence="2">The sequence shown here is derived from an EMBL/GenBank/DDBJ whole genome shotgun (WGS) entry which is preliminary data.</text>
</comment>
<keyword evidence="1" id="KW-0472">Membrane</keyword>
<evidence type="ECO:0000313" key="3">
    <source>
        <dbReference type="Proteomes" id="UP000722791"/>
    </source>
</evidence>
<dbReference type="AlphaFoldDB" id="A0A8J4LU02"/>
<proteinExistence type="predicted"/>
<feature type="non-terminal residue" evidence="2">
    <location>
        <position position="1"/>
    </location>
</feature>
<keyword evidence="1" id="KW-0812">Transmembrane</keyword>